<gene>
    <name evidence="10" type="ORF">QYE76_049091</name>
</gene>
<dbReference type="FunFam" id="1.10.10.60:FF:000011">
    <property type="entry name" value="Myb transcription factor"/>
    <property type="match status" value="1"/>
</dbReference>
<evidence type="ECO:0000256" key="2">
    <source>
        <dbReference type="ARBA" id="ARBA00022737"/>
    </source>
</evidence>
<name>A0AAD8SNY4_LOLMU</name>
<comment type="subcellular location">
    <subcellularLocation>
        <location evidence="1">Nucleus</location>
    </subcellularLocation>
</comment>
<evidence type="ECO:0000256" key="4">
    <source>
        <dbReference type="ARBA" id="ARBA00023125"/>
    </source>
</evidence>
<dbReference type="Proteomes" id="UP001231189">
    <property type="component" value="Unassembled WGS sequence"/>
</dbReference>
<dbReference type="InterPro" id="IPR001005">
    <property type="entry name" value="SANT/Myb"/>
</dbReference>
<dbReference type="SUPFAM" id="SSF46689">
    <property type="entry name" value="Homeodomain-like"/>
    <property type="match status" value="1"/>
</dbReference>
<dbReference type="EMBL" id="JAUUTY010000003">
    <property type="protein sequence ID" value="KAK1660932.1"/>
    <property type="molecule type" value="Genomic_DNA"/>
</dbReference>
<dbReference type="Pfam" id="PF00249">
    <property type="entry name" value="Myb_DNA-binding"/>
    <property type="match status" value="2"/>
</dbReference>
<proteinExistence type="predicted"/>
<feature type="domain" description="Myb-like" evidence="8">
    <location>
        <begin position="23"/>
        <end position="75"/>
    </location>
</feature>
<evidence type="ECO:0000256" key="1">
    <source>
        <dbReference type="ARBA" id="ARBA00004123"/>
    </source>
</evidence>
<keyword evidence="6" id="KW-0539">Nucleus</keyword>
<dbReference type="PROSITE" id="PS51294">
    <property type="entry name" value="HTH_MYB"/>
    <property type="match status" value="2"/>
</dbReference>
<organism evidence="10 11">
    <name type="scientific">Lolium multiflorum</name>
    <name type="common">Italian ryegrass</name>
    <name type="synonym">Lolium perenne subsp. multiflorum</name>
    <dbReference type="NCBI Taxonomy" id="4521"/>
    <lineage>
        <taxon>Eukaryota</taxon>
        <taxon>Viridiplantae</taxon>
        <taxon>Streptophyta</taxon>
        <taxon>Embryophyta</taxon>
        <taxon>Tracheophyta</taxon>
        <taxon>Spermatophyta</taxon>
        <taxon>Magnoliopsida</taxon>
        <taxon>Liliopsida</taxon>
        <taxon>Poales</taxon>
        <taxon>Poaceae</taxon>
        <taxon>BOP clade</taxon>
        <taxon>Pooideae</taxon>
        <taxon>Poodae</taxon>
        <taxon>Poeae</taxon>
        <taxon>Poeae Chloroplast Group 2 (Poeae type)</taxon>
        <taxon>Loliodinae</taxon>
        <taxon>Loliinae</taxon>
        <taxon>Lolium</taxon>
    </lineage>
</organism>
<dbReference type="GO" id="GO:0043565">
    <property type="term" value="F:sequence-specific DNA binding"/>
    <property type="evidence" value="ECO:0007669"/>
    <property type="project" value="InterPro"/>
</dbReference>
<keyword evidence="4" id="KW-0238">DNA-binding</keyword>
<dbReference type="PANTHER" id="PTHR45675:SF30">
    <property type="entry name" value="TRANSCRIPTION FACTOR MYB62"/>
    <property type="match status" value="1"/>
</dbReference>
<protein>
    <submittedName>
        <fullName evidence="10">Uncharacterized protein</fullName>
    </submittedName>
</protein>
<evidence type="ECO:0000313" key="11">
    <source>
        <dbReference type="Proteomes" id="UP001231189"/>
    </source>
</evidence>
<dbReference type="FunFam" id="1.10.10.60:FF:000107">
    <property type="entry name" value="MYB transcription factor"/>
    <property type="match status" value="1"/>
</dbReference>
<feature type="domain" description="Myb-like" evidence="8">
    <location>
        <begin position="76"/>
        <end position="126"/>
    </location>
</feature>
<dbReference type="Gene3D" id="1.10.10.60">
    <property type="entry name" value="Homeodomain-like"/>
    <property type="match status" value="2"/>
</dbReference>
<feature type="domain" description="HTH myb-type" evidence="9">
    <location>
        <begin position="76"/>
        <end position="130"/>
    </location>
</feature>
<dbReference type="InterPro" id="IPR017930">
    <property type="entry name" value="Myb_dom"/>
</dbReference>
<dbReference type="AlphaFoldDB" id="A0AAD8SNY4"/>
<dbReference type="PANTHER" id="PTHR45675">
    <property type="entry name" value="MYB TRANSCRIPTION FACTOR-RELATED-RELATED"/>
    <property type="match status" value="1"/>
</dbReference>
<dbReference type="InterPro" id="IPR044676">
    <property type="entry name" value="EOBI/EOBII-like_plant"/>
</dbReference>
<accession>A0AAD8SNY4</accession>
<dbReference type="InterPro" id="IPR009057">
    <property type="entry name" value="Homeodomain-like_sf"/>
</dbReference>
<keyword evidence="2" id="KW-0677">Repeat</keyword>
<keyword evidence="3" id="KW-0805">Transcription regulation</keyword>
<evidence type="ECO:0000313" key="10">
    <source>
        <dbReference type="EMBL" id="KAK1660932.1"/>
    </source>
</evidence>
<keyword evidence="5" id="KW-0804">Transcription</keyword>
<evidence type="ECO:0000256" key="3">
    <source>
        <dbReference type="ARBA" id="ARBA00023015"/>
    </source>
</evidence>
<evidence type="ECO:0000256" key="7">
    <source>
        <dbReference type="SAM" id="MobiDB-lite"/>
    </source>
</evidence>
<comment type="caution">
    <text evidence="10">The sequence shown here is derived from an EMBL/GenBank/DDBJ whole genome shotgun (WGS) entry which is preliminary data.</text>
</comment>
<keyword evidence="11" id="KW-1185">Reference proteome</keyword>
<dbReference type="GO" id="GO:0005634">
    <property type="term" value="C:nucleus"/>
    <property type="evidence" value="ECO:0007669"/>
    <property type="project" value="UniProtKB-SubCell"/>
</dbReference>
<evidence type="ECO:0000259" key="8">
    <source>
        <dbReference type="PROSITE" id="PS50090"/>
    </source>
</evidence>
<feature type="region of interest" description="Disordered" evidence="7">
    <location>
        <begin position="1"/>
        <end position="25"/>
    </location>
</feature>
<dbReference type="GO" id="GO:0003700">
    <property type="term" value="F:DNA-binding transcription factor activity"/>
    <property type="evidence" value="ECO:0007669"/>
    <property type="project" value="InterPro"/>
</dbReference>
<feature type="domain" description="HTH myb-type" evidence="9">
    <location>
        <begin position="23"/>
        <end position="75"/>
    </location>
</feature>
<sequence>MSRRKAAAAAGGPMSVMEEETADQELRRGPWTLEEDNLLMSYITCHGEGRWNLLARCSGLKRTGKSCRLRWLNYLKPDIRRGNLTAEEQLVILELHAKWGNRWSRIAQHLPGRTDNEIKNYWRTRVQKQARQLKVDANSAVFRDAVRSYWMPRLLHDMASAASMAAPPPLMAEQYGSASCSQSPVAMISTKQMCCYAGGGVQPSPSVSTSGSTAAAAAMLPTPVPCFSELNWDDQYNYPEIEGGAGALDSAGLLGSLGLDGLDLGPAAEYYSDATLLDYLNSSCTASAMNTIVNAGSGNYYNHCGGGAMIDGDHHGSTTTTCQQAPAMKLTGEWGGGRI</sequence>
<dbReference type="PROSITE" id="PS50090">
    <property type="entry name" value="MYB_LIKE"/>
    <property type="match status" value="2"/>
</dbReference>
<dbReference type="SMART" id="SM00717">
    <property type="entry name" value="SANT"/>
    <property type="match status" value="2"/>
</dbReference>
<dbReference type="CDD" id="cd00167">
    <property type="entry name" value="SANT"/>
    <property type="match status" value="2"/>
</dbReference>
<reference evidence="10" key="1">
    <citation type="submission" date="2023-07" db="EMBL/GenBank/DDBJ databases">
        <title>A chromosome-level genome assembly of Lolium multiflorum.</title>
        <authorList>
            <person name="Chen Y."/>
            <person name="Copetti D."/>
            <person name="Kolliker R."/>
            <person name="Studer B."/>
        </authorList>
    </citation>
    <scope>NUCLEOTIDE SEQUENCE</scope>
    <source>
        <strain evidence="10">02402/16</strain>
        <tissue evidence="10">Leaf</tissue>
    </source>
</reference>
<evidence type="ECO:0000256" key="5">
    <source>
        <dbReference type="ARBA" id="ARBA00023163"/>
    </source>
</evidence>
<evidence type="ECO:0000256" key="6">
    <source>
        <dbReference type="ARBA" id="ARBA00023242"/>
    </source>
</evidence>
<evidence type="ECO:0000259" key="9">
    <source>
        <dbReference type="PROSITE" id="PS51294"/>
    </source>
</evidence>